<dbReference type="Gene3D" id="3.30.470.20">
    <property type="entry name" value="ATP-grasp fold, B domain"/>
    <property type="match status" value="1"/>
</dbReference>
<dbReference type="OrthoDB" id="291607at2759"/>
<proteinExistence type="predicted"/>
<dbReference type="InParanoid" id="A0A0V0QZN8"/>
<sequence length="528" mass="63366">MIQTIEKNENESNYKNLNQFDIDGELDNNKFCYDEQDEGEQKEYYSEKAQENQFFFQENNMNYYVDKENMKKFDRYEDQKLNEEFNNMNDQQRNHIIAQYKTNFQQNPDLHTGISLKYLNCNKLQEKKTVYIKNESKFRSILKYFDSRCDYTIKNELTPDVDFIYSGTYSDVRENHKQGQIVSKIPKIKSLISEKDKFDKLLKKFDRQHLFNFTSNSFHFKSFEFNLDSPNYNKEEQSFMKDVNKGFWVAKDPSGKSKNRLTIYNSPQAIKDVVSKMKYKSKFQDTLENYDELLQNNIKFSYVEEYMKNPFLWDNKKIDHTGFVLIANQDPLVVLYQDGFVKKCIENYDNQLKKFDQKAIFKHITNRKLYKGKHPYFEQQEDDLVITVPELKEYLIKNYNFNEEKFQYLQEQKHRMVAYSVMAIKDKLPVFTGAYQLLGLNFIWDENFKIKMIEFDTFPQLSGNLSAQKFVYPTLVQSTLDLMLDTLSEPEKTQEKWQNPENLELGNWEIVINEAQSYNVLDKYKIEK</sequence>
<gene>
    <name evidence="1" type="ORF">PPERSA_07500</name>
</gene>
<dbReference type="Proteomes" id="UP000054937">
    <property type="component" value="Unassembled WGS sequence"/>
</dbReference>
<reference evidence="1 2" key="1">
    <citation type="journal article" date="2015" name="Sci. Rep.">
        <title>Genome of the facultative scuticociliatosis pathogen Pseudocohnilembus persalinus provides insight into its virulence through horizontal gene transfer.</title>
        <authorList>
            <person name="Xiong J."/>
            <person name="Wang G."/>
            <person name="Cheng J."/>
            <person name="Tian M."/>
            <person name="Pan X."/>
            <person name="Warren A."/>
            <person name="Jiang C."/>
            <person name="Yuan D."/>
            <person name="Miao W."/>
        </authorList>
    </citation>
    <scope>NUCLEOTIDE SEQUENCE [LARGE SCALE GENOMIC DNA]</scope>
    <source>
        <strain evidence="1">36N120E</strain>
    </source>
</reference>
<evidence type="ECO:0000313" key="1">
    <source>
        <dbReference type="EMBL" id="KRX07750.1"/>
    </source>
</evidence>
<dbReference type="PANTHER" id="PTHR47664:SF1">
    <property type="entry name" value="CHROMOSOME UNDETERMINED SCAFFOLD_14, WHOLE GENOME SHOTGUN SEQUENCE"/>
    <property type="match status" value="1"/>
</dbReference>
<dbReference type="AlphaFoldDB" id="A0A0V0QZN8"/>
<keyword evidence="2" id="KW-1185">Reference proteome</keyword>
<accession>A0A0V0QZN8</accession>
<evidence type="ECO:0008006" key="3">
    <source>
        <dbReference type="Google" id="ProtNLM"/>
    </source>
</evidence>
<organism evidence="1 2">
    <name type="scientific">Pseudocohnilembus persalinus</name>
    <name type="common">Ciliate</name>
    <dbReference type="NCBI Taxonomy" id="266149"/>
    <lineage>
        <taxon>Eukaryota</taxon>
        <taxon>Sar</taxon>
        <taxon>Alveolata</taxon>
        <taxon>Ciliophora</taxon>
        <taxon>Intramacronucleata</taxon>
        <taxon>Oligohymenophorea</taxon>
        <taxon>Scuticociliatia</taxon>
        <taxon>Philasterida</taxon>
        <taxon>Pseudocohnilembidae</taxon>
        <taxon>Pseudocohnilembus</taxon>
    </lineage>
</organism>
<dbReference type="PANTHER" id="PTHR47664">
    <property type="entry name" value="NLPC_P60 DOMAIN-CONTAINING PROTEIN"/>
    <property type="match status" value="1"/>
</dbReference>
<dbReference type="PROSITE" id="PS51221">
    <property type="entry name" value="TTL"/>
    <property type="match status" value="1"/>
</dbReference>
<name>A0A0V0QZN8_PSEPJ</name>
<dbReference type="InterPro" id="IPR004344">
    <property type="entry name" value="TTL/TTLL_fam"/>
</dbReference>
<protein>
    <recommendedName>
        <fullName evidence="3">Tubulin-tyrosine ligase family protein</fullName>
    </recommendedName>
</protein>
<evidence type="ECO:0000313" key="2">
    <source>
        <dbReference type="Proteomes" id="UP000054937"/>
    </source>
</evidence>
<dbReference type="EMBL" id="LDAU01000080">
    <property type="protein sequence ID" value="KRX07750.1"/>
    <property type="molecule type" value="Genomic_DNA"/>
</dbReference>
<comment type="caution">
    <text evidence="1">The sequence shown here is derived from an EMBL/GenBank/DDBJ whole genome shotgun (WGS) entry which is preliminary data.</text>
</comment>